<dbReference type="InterPro" id="IPR029060">
    <property type="entry name" value="PIN-like_dom_sf"/>
</dbReference>
<evidence type="ECO:0000259" key="6">
    <source>
        <dbReference type="Pfam" id="PF01850"/>
    </source>
</evidence>
<feature type="binding site" evidence="5">
    <location>
        <position position="5"/>
    </location>
    <ligand>
        <name>Mg(2+)</name>
        <dbReference type="ChEBI" id="CHEBI:18420"/>
    </ligand>
</feature>
<comment type="similarity">
    <text evidence="5">Belongs to the PINc/VapC protein family.</text>
</comment>
<dbReference type="Gene3D" id="3.40.50.1010">
    <property type="entry name" value="5'-nuclease"/>
    <property type="match status" value="1"/>
</dbReference>
<evidence type="ECO:0000313" key="7">
    <source>
        <dbReference type="EMBL" id="MBQ0932657.1"/>
    </source>
</evidence>
<feature type="binding site" evidence="5">
    <location>
        <position position="86"/>
    </location>
    <ligand>
        <name>Mg(2+)</name>
        <dbReference type="ChEBI" id="CHEBI:18420"/>
    </ligand>
</feature>
<accession>A0A941BH12</accession>
<dbReference type="HAMAP" id="MF_00265">
    <property type="entry name" value="VapC_Nob1"/>
    <property type="match status" value="1"/>
</dbReference>
<keyword evidence="5" id="KW-0460">Magnesium</keyword>
<evidence type="ECO:0000256" key="1">
    <source>
        <dbReference type="ARBA" id="ARBA00022649"/>
    </source>
</evidence>
<sequence length="124" mass="13750">MILVDTSVWVDHLRRSDPGLVDLLERSAVLIHPFVVGELACGSLRDRSQILELLQQLPAAVVAHDDEVLHFIDRHALHGQGIGYIDTHLLASVALTQGARLWTRDLKLRRVAQALGCALKEPTH</sequence>
<gene>
    <name evidence="5" type="primary">vapC</name>
    <name evidence="7" type="ORF">KAK03_19435</name>
</gene>
<keyword evidence="5" id="KW-0800">Toxin</keyword>
<dbReference type="RefSeq" id="WP_210856366.1">
    <property type="nucleotide sequence ID" value="NZ_JAGQDD010000018.1"/>
</dbReference>
<dbReference type="GO" id="GO:0000287">
    <property type="term" value="F:magnesium ion binding"/>
    <property type="evidence" value="ECO:0007669"/>
    <property type="project" value="UniProtKB-UniRule"/>
</dbReference>
<comment type="cofactor">
    <cofactor evidence="5">
        <name>Mg(2+)</name>
        <dbReference type="ChEBI" id="CHEBI:18420"/>
    </cofactor>
</comment>
<protein>
    <recommendedName>
        <fullName evidence="5">Ribonuclease VapC</fullName>
        <shortName evidence="5">RNase VapC</shortName>
        <ecNumber evidence="5">3.1.-.-</ecNumber>
    </recommendedName>
    <alternativeName>
        <fullName evidence="5">Toxin VapC</fullName>
    </alternativeName>
</protein>
<evidence type="ECO:0000256" key="5">
    <source>
        <dbReference type="HAMAP-Rule" id="MF_00265"/>
    </source>
</evidence>
<comment type="function">
    <text evidence="5">Toxic component of a toxin-antitoxin (TA) system. An RNase.</text>
</comment>
<dbReference type="Proteomes" id="UP000676246">
    <property type="component" value="Unassembled WGS sequence"/>
</dbReference>
<dbReference type="InterPro" id="IPR022907">
    <property type="entry name" value="VapC_family"/>
</dbReference>
<dbReference type="EMBL" id="JAGQDD010000018">
    <property type="protein sequence ID" value="MBQ0932657.1"/>
    <property type="molecule type" value="Genomic_DNA"/>
</dbReference>
<dbReference type="EC" id="3.1.-.-" evidence="5"/>
<dbReference type="Pfam" id="PF01850">
    <property type="entry name" value="PIN"/>
    <property type="match status" value="1"/>
</dbReference>
<dbReference type="GO" id="GO:0090729">
    <property type="term" value="F:toxin activity"/>
    <property type="evidence" value="ECO:0007669"/>
    <property type="project" value="UniProtKB-KW"/>
</dbReference>
<dbReference type="AlphaFoldDB" id="A0A941BH12"/>
<organism evidence="7 8">
    <name type="scientific">Ideonella alba</name>
    <dbReference type="NCBI Taxonomy" id="2824118"/>
    <lineage>
        <taxon>Bacteria</taxon>
        <taxon>Pseudomonadati</taxon>
        <taxon>Pseudomonadota</taxon>
        <taxon>Betaproteobacteria</taxon>
        <taxon>Burkholderiales</taxon>
        <taxon>Sphaerotilaceae</taxon>
        <taxon>Ideonella</taxon>
    </lineage>
</organism>
<keyword evidence="2 5" id="KW-0540">Nuclease</keyword>
<evidence type="ECO:0000313" key="8">
    <source>
        <dbReference type="Proteomes" id="UP000676246"/>
    </source>
</evidence>
<proteinExistence type="inferred from homology"/>
<comment type="caution">
    <text evidence="7">The sequence shown here is derived from an EMBL/GenBank/DDBJ whole genome shotgun (WGS) entry which is preliminary data.</text>
</comment>
<dbReference type="SUPFAM" id="SSF88723">
    <property type="entry name" value="PIN domain-like"/>
    <property type="match status" value="1"/>
</dbReference>
<feature type="domain" description="PIN" evidence="6">
    <location>
        <begin position="2"/>
        <end position="112"/>
    </location>
</feature>
<evidence type="ECO:0000256" key="2">
    <source>
        <dbReference type="ARBA" id="ARBA00022722"/>
    </source>
</evidence>
<name>A0A941BH12_9BURK</name>
<keyword evidence="1 5" id="KW-1277">Toxin-antitoxin system</keyword>
<dbReference type="InterPro" id="IPR002716">
    <property type="entry name" value="PIN_dom"/>
</dbReference>
<dbReference type="GO" id="GO:0016787">
    <property type="term" value="F:hydrolase activity"/>
    <property type="evidence" value="ECO:0007669"/>
    <property type="project" value="UniProtKB-KW"/>
</dbReference>
<evidence type="ECO:0000256" key="4">
    <source>
        <dbReference type="ARBA" id="ARBA00022801"/>
    </source>
</evidence>
<evidence type="ECO:0000256" key="3">
    <source>
        <dbReference type="ARBA" id="ARBA00022723"/>
    </source>
</evidence>
<keyword evidence="4 5" id="KW-0378">Hydrolase</keyword>
<dbReference type="GO" id="GO:0004540">
    <property type="term" value="F:RNA nuclease activity"/>
    <property type="evidence" value="ECO:0007669"/>
    <property type="project" value="InterPro"/>
</dbReference>
<keyword evidence="8" id="KW-1185">Reference proteome</keyword>
<reference evidence="7 8" key="1">
    <citation type="submission" date="2021-04" db="EMBL/GenBank/DDBJ databases">
        <title>The genome sequence of Ideonella sp. 3Y2.</title>
        <authorList>
            <person name="Liu Y."/>
        </authorList>
    </citation>
    <scope>NUCLEOTIDE SEQUENCE [LARGE SCALE GENOMIC DNA]</scope>
    <source>
        <strain evidence="7 8">3Y2</strain>
    </source>
</reference>
<keyword evidence="3 5" id="KW-0479">Metal-binding</keyword>